<keyword evidence="1" id="KW-0378">Hydrolase</keyword>
<dbReference type="SUPFAM" id="SSF53474">
    <property type="entry name" value="alpha/beta-Hydrolases"/>
    <property type="match status" value="1"/>
</dbReference>
<dbReference type="PANTHER" id="PTHR48098">
    <property type="entry name" value="ENTEROCHELIN ESTERASE-RELATED"/>
    <property type="match status" value="1"/>
</dbReference>
<dbReference type="STRING" id="378806.STAUR_7293"/>
<protein>
    <submittedName>
        <fullName evidence="1">Hydrolase</fullName>
    </submittedName>
</protein>
<dbReference type="InterPro" id="IPR000801">
    <property type="entry name" value="Esterase-like"/>
</dbReference>
<keyword evidence="2" id="KW-1185">Reference proteome</keyword>
<name>E3FD44_STIAD</name>
<dbReference type="GO" id="GO:0016787">
    <property type="term" value="F:hydrolase activity"/>
    <property type="evidence" value="ECO:0007669"/>
    <property type="project" value="UniProtKB-KW"/>
</dbReference>
<gene>
    <name evidence="1" type="ordered locus">STAUR_7293</name>
</gene>
<dbReference type="EMBL" id="CP002271">
    <property type="protein sequence ID" value="ADO75049.1"/>
    <property type="molecule type" value="Genomic_DNA"/>
</dbReference>
<evidence type="ECO:0000313" key="1">
    <source>
        <dbReference type="EMBL" id="ADO75049.1"/>
    </source>
</evidence>
<dbReference type="HOGENOM" id="CLU_039834_1_2_7"/>
<evidence type="ECO:0000313" key="2">
    <source>
        <dbReference type="Proteomes" id="UP000001351"/>
    </source>
</evidence>
<dbReference type="PANTHER" id="PTHR48098:SF6">
    <property type="entry name" value="FERRI-BACILLIBACTIN ESTERASE BESA"/>
    <property type="match status" value="1"/>
</dbReference>
<dbReference type="InterPro" id="IPR050583">
    <property type="entry name" value="Mycobacterial_A85_antigen"/>
</dbReference>
<dbReference type="Proteomes" id="UP000001351">
    <property type="component" value="Chromosome"/>
</dbReference>
<sequence length="276" mass="31679">MGVPEKGPSGYGAPSSNDIMGSIHIIRDFFSPQEGFARTLRIYLPDGYDASSDRRYPVLYMHDGQNVFAHPESSLYDTWCANIALDRLVGEGRLEPWIIVAVDSTNHRLAEYSPWDEPRSHVVARGQGYVRFAVETLKPYVDSHLKTRQGPEWTAVMGSSLGGLMALHLGWTHPELYGRIGGLSPSVMWGYGRMFEQWTSHTRRWSRIYLDAGTHENIDPVGYQMRYGDATRDFYFHLKRLGYADHELFLVLEPEGLHHELDWQRRLPLALRWLLS</sequence>
<dbReference type="KEGG" id="sur:STAUR_7293"/>
<reference evidence="1 2" key="1">
    <citation type="journal article" date="2011" name="Mol. Biol. Evol.">
        <title>Comparative genomic analysis of fruiting body formation in Myxococcales.</title>
        <authorList>
            <person name="Huntley S."/>
            <person name="Hamann N."/>
            <person name="Wegener-Feldbrugge S."/>
            <person name="Treuner-Lange A."/>
            <person name="Kube M."/>
            <person name="Reinhardt R."/>
            <person name="Klages S."/>
            <person name="Muller R."/>
            <person name="Ronning C.M."/>
            <person name="Nierman W.C."/>
            <person name="Sogaard-Andersen L."/>
        </authorList>
    </citation>
    <scope>NUCLEOTIDE SEQUENCE [LARGE SCALE GENOMIC DNA]</scope>
    <source>
        <strain evidence="1 2">DW4/3-1</strain>
    </source>
</reference>
<accession>E3FD44</accession>
<dbReference type="eggNOG" id="COG2819">
    <property type="taxonomic scope" value="Bacteria"/>
</dbReference>
<organism evidence="1 2">
    <name type="scientific">Stigmatella aurantiaca (strain DW4/3-1)</name>
    <dbReference type="NCBI Taxonomy" id="378806"/>
    <lineage>
        <taxon>Bacteria</taxon>
        <taxon>Pseudomonadati</taxon>
        <taxon>Myxococcota</taxon>
        <taxon>Myxococcia</taxon>
        <taxon>Myxococcales</taxon>
        <taxon>Cystobacterineae</taxon>
        <taxon>Archangiaceae</taxon>
        <taxon>Stigmatella</taxon>
    </lineage>
</organism>
<dbReference type="Gene3D" id="3.40.50.1820">
    <property type="entry name" value="alpha/beta hydrolase"/>
    <property type="match status" value="1"/>
</dbReference>
<dbReference type="Pfam" id="PF00756">
    <property type="entry name" value="Esterase"/>
    <property type="match status" value="1"/>
</dbReference>
<proteinExistence type="predicted"/>
<dbReference type="AlphaFoldDB" id="E3FD44"/>
<dbReference type="InterPro" id="IPR029058">
    <property type="entry name" value="AB_hydrolase_fold"/>
</dbReference>